<evidence type="ECO:0000313" key="2">
    <source>
        <dbReference type="Proteomes" id="UP000646478"/>
    </source>
</evidence>
<dbReference type="Proteomes" id="UP000646478">
    <property type="component" value="Unassembled WGS sequence"/>
</dbReference>
<name>A0A916S2E0_9HYPH</name>
<gene>
    <name evidence="1" type="ORF">GCM10011491_05650</name>
</gene>
<reference evidence="1" key="2">
    <citation type="submission" date="2020-09" db="EMBL/GenBank/DDBJ databases">
        <authorList>
            <person name="Sun Q."/>
            <person name="Zhou Y."/>
        </authorList>
    </citation>
    <scope>NUCLEOTIDE SEQUENCE</scope>
    <source>
        <strain evidence="1">CGMCC 1.15082</strain>
    </source>
</reference>
<evidence type="ECO:0000313" key="1">
    <source>
        <dbReference type="EMBL" id="GGA81246.1"/>
    </source>
</evidence>
<dbReference type="RefSeq" id="WP_188821280.1">
    <property type="nucleotide sequence ID" value="NZ_BMHH01000002.1"/>
</dbReference>
<dbReference type="EMBL" id="BMHH01000002">
    <property type="protein sequence ID" value="GGA81246.1"/>
    <property type="molecule type" value="Genomic_DNA"/>
</dbReference>
<reference evidence="1" key="1">
    <citation type="journal article" date="2014" name="Int. J. Syst. Evol. Microbiol.">
        <title>Complete genome sequence of Corynebacterium casei LMG S-19264T (=DSM 44701T), isolated from a smear-ripened cheese.</title>
        <authorList>
            <consortium name="US DOE Joint Genome Institute (JGI-PGF)"/>
            <person name="Walter F."/>
            <person name="Albersmeier A."/>
            <person name="Kalinowski J."/>
            <person name="Ruckert C."/>
        </authorList>
    </citation>
    <scope>NUCLEOTIDE SEQUENCE</scope>
    <source>
        <strain evidence="1">CGMCC 1.15082</strain>
    </source>
</reference>
<organism evidence="1 2">
    <name type="scientific">Brucella endophytica</name>
    <dbReference type="NCBI Taxonomy" id="1963359"/>
    <lineage>
        <taxon>Bacteria</taxon>
        <taxon>Pseudomonadati</taxon>
        <taxon>Pseudomonadota</taxon>
        <taxon>Alphaproteobacteria</taxon>
        <taxon>Hyphomicrobiales</taxon>
        <taxon>Brucellaceae</taxon>
        <taxon>Brucella/Ochrobactrum group</taxon>
        <taxon>Brucella</taxon>
    </lineage>
</organism>
<dbReference type="Gene3D" id="4.10.410.40">
    <property type="match status" value="1"/>
</dbReference>
<protein>
    <submittedName>
        <fullName evidence="1">Uncharacterized protein</fullName>
    </submittedName>
</protein>
<dbReference type="AlphaFoldDB" id="A0A916S2E0"/>
<sequence>MFFATSGTTLFIGAVRSGWLAQQVDASAFAGEAWVQVNGLSSLGRTSGEWQTIDTTLPNTTDPDNPPIPNHEKAVRPAYTMEVVVAQDSQDTGQAVMLTAESAVDPYAFMLTLADGSERQFIAHIVSASQVMDEANSVVCWSFGLLMQSNIVRTA</sequence>
<comment type="caution">
    <text evidence="1">The sequence shown here is derived from an EMBL/GenBank/DDBJ whole genome shotgun (WGS) entry which is preliminary data.</text>
</comment>
<keyword evidence="2" id="KW-1185">Reference proteome</keyword>
<accession>A0A916S2E0</accession>
<proteinExistence type="predicted"/>